<name>A0A1B6EF99_9HEMI</name>
<proteinExistence type="predicted"/>
<organism evidence="2">
    <name type="scientific">Clastoptera arizonana</name>
    <name type="common">Arizona spittle bug</name>
    <dbReference type="NCBI Taxonomy" id="38151"/>
    <lineage>
        <taxon>Eukaryota</taxon>
        <taxon>Metazoa</taxon>
        <taxon>Ecdysozoa</taxon>
        <taxon>Arthropoda</taxon>
        <taxon>Hexapoda</taxon>
        <taxon>Insecta</taxon>
        <taxon>Pterygota</taxon>
        <taxon>Neoptera</taxon>
        <taxon>Paraneoptera</taxon>
        <taxon>Hemiptera</taxon>
        <taxon>Auchenorrhyncha</taxon>
        <taxon>Cercopoidea</taxon>
        <taxon>Clastopteridae</taxon>
        <taxon>Clastoptera</taxon>
    </lineage>
</organism>
<accession>A0A1B6EF99</accession>
<evidence type="ECO:0000313" key="2">
    <source>
        <dbReference type="EMBL" id="JAS36607.1"/>
    </source>
</evidence>
<protein>
    <recommendedName>
        <fullName evidence="1">PiggyBac transposable element-derived protein domain-containing protein</fullName>
    </recommendedName>
</protein>
<reference evidence="2" key="1">
    <citation type="submission" date="2015-12" db="EMBL/GenBank/DDBJ databases">
        <title>De novo transcriptome assembly of four potential Pierce s Disease insect vectors from Arizona vineyards.</title>
        <authorList>
            <person name="Tassone E.E."/>
        </authorList>
    </citation>
    <scope>NUCLEOTIDE SEQUENCE</scope>
</reference>
<evidence type="ECO:0000259" key="1">
    <source>
        <dbReference type="Pfam" id="PF13843"/>
    </source>
</evidence>
<dbReference type="Pfam" id="PF13843">
    <property type="entry name" value="DDE_Tnp_1_7"/>
    <property type="match status" value="1"/>
</dbReference>
<sequence length="112" mass="13142">MVFTASSQKQKYIATKYGTTSTKGHWSCKTKHFILALCDTKTLYIIKLEVYYKTQLERPWKTINNTEDVVKILSEHIYESDRNITANSWFTAVNLVYFLKSKKLFYVGTLKK</sequence>
<dbReference type="EMBL" id="GEDC01000691">
    <property type="protein sequence ID" value="JAS36607.1"/>
    <property type="molecule type" value="Transcribed_RNA"/>
</dbReference>
<gene>
    <name evidence="2" type="ORF">g.45485</name>
</gene>
<dbReference type="AlphaFoldDB" id="A0A1B6EF99"/>
<dbReference type="InterPro" id="IPR029526">
    <property type="entry name" value="PGBD"/>
</dbReference>
<feature type="domain" description="PiggyBac transposable element-derived protein" evidence="1">
    <location>
        <begin position="28"/>
        <end position="112"/>
    </location>
</feature>